<dbReference type="Proteomes" id="UP001165079">
    <property type="component" value="Unassembled WGS sequence"/>
</dbReference>
<dbReference type="AlphaFoldDB" id="A0A9W6W992"/>
<dbReference type="EMBL" id="BSTX01000002">
    <property type="protein sequence ID" value="GLZ78349.1"/>
    <property type="molecule type" value="Genomic_DNA"/>
</dbReference>
<dbReference type="Gene3D" id="3.30.70.1210">
    <property type="entry name" value="Crispr-associated protein, domain 2"/>
    <property type="match status" value="1"/>
</dbReference>
<dbReference type="RefSeq" id="WP_285663507.1">
    <property type="nucleotide sequence ID" value="NZ_BSTX01000002.1"/>
</dbReference>
<evidence type="ECO:0000313" key="1">
    <source>
        <dbReference type="EMBL" id="GLZ78349.1"/>
    </source>
</evidence>
<comment type="caution">
    <text evidence="1">The sequence shown here is derived from an EMBL/GenBank/DDBJ whole genome shotgun (WGS) entry which is preliminary data.</text>
</comment>
<dbReference type="Pfam" id="PF08798">
    <property type="entry name" value="CRISPR_assoc"/>
    <property type="match status" value="1"/>
</dbReference>
<name>A0A9W6W992_9ACTN</name>
<dbReference type="CDD" id="cd09727">
    <property type="entry name" value="Cas6_I-E"/>
    <property type="match status" value="1"/>
</dbReference>
<dbReference type="SMART" id="SM01101">
    <property type="entry name" value="CRISPR_assoc"/>
    <property type="match status" value="1"/>
</dbReference>
<dbReference type="Gene3D" id="3.30.70.1200">
    <property type="entry name" value="Crispr-associated protein, domain 1"/>
    <property type="match status" value="1"/>
</dbReference>
<dbReference type="SUPFAM" id="SSF117987">
    <property type="entry name" value="CRISPR-associated protein"/>
    <property type="match status" value="2"/>
</dbReference>
<dbReference type="InterPro" id="IPR010179">
    <property type="entry name" value="CRISPR-assoc_prot_Cse3"/>
</dbReference>
<protein>
    <submittedName>
        <fullName evidence="1">Type I-E CRISPR-associated protein Cas6/Cse3/CasE</fullName>
    </submittedName>
</protein>
<dbReference type="NCBIfam" id="TIGR01907">
    <property type="entry name" value="casE_Cse3"/>
    <property type="match status" value="1"/>
</dbReference>
<evidence type="ECO:0000313" key="2">
    <source>
        <dbReference type="Proteomes" id="UP001165079"/>
    </source>
</evidence>
<keyword evidence="2" id="KW-1185">Reference proteome</keyword>
<sequence length="211" mass="22927">MTLHLTRITLNPADRNAITDLGDLQRLHRRLMLLVPDDLGDRARQQAGVLFRIDETASRTAILIQTRAEPGVDRIPSGYGTIEHRDISPLLEHLAVGTKVAYRITANPSKRNAIGEAAGKIRALNGAAADTWWRDKATACGMEPGQFSTVSLPDAVAKKGPDPRRWIRHGLRRFEGTATVTDPDALRDAVLSGIGRAKAYGAGLLSLRVLA</sequence>
<accession>A0A9W6W992</accession>
<proteinExistence type="predicted"/>
<organism evidence="1 2">
    <name type="scientific">Actinorhabdospora filicis</name>
    <dbReference type="NCBI Taxonomy" id="1785913"/>
    <lineage>
        <taxon>Bacteria</taxon>
        <taxon>Bacillati</taxon>
        <taxon>Actinomycetota</taxon>
        <taxon>Actinomycetes</taxon>
        <taxon>Micromonosporales</taxon>
        <taxon>Micromonosporaceae</taxon>
        <taxon>Actinorhabdospora</taxon>
    </lineage>
</organism>
<reference evidence="1" key="1">
    <citation type="submission" date="2023-03" db="EMBL/GenBank/DDBJ databases">
        <title>Actinorhabdospora filicis NBRC 111898.</title>
        <authorList>
            <person name="Ichikawa N."/>
            <person name="Sato H."/>
            <person name="Tonouchi N."/>
        </authorList>
    </citation>
    <scope>NUCLEOTIDE SEQUENCE</scope>
    <source>
        <strain evidence="1">NBRC 111898</strain>
    </source>
</reference>
<gene>
    <name evidence="1" type="ORF">Afil01_31560</name>
</gene>